<keyword evidence="3" id="KW-1185">Reference proteome</keyword>
<dbReference type="EMBL" id="JBHRTR010000034">
    <property type="protein sequence ID" value="MFC3229911.1"/>
    <property type="molecule type" value="Genomic_DNA"/>
</dbReference>
<feature type="domain" description="Cupin type-2" evidence="1">
    <location>
        <begin position="39"/>
        <end position="106"/>
    </location>
</feature>
<sequence length="109" mass="11903">MAETGAANLLAPENAGQEELVQVLAGRPGMRVERIVSHGQASTPGFWYDQAEDEWVALLAGAARLEFADGRVQEMTPGDHVLLPAGLRHRVAWTDPQAQTVWLAVFWTP</sequence>
<reference evidence="3" key="1">
    <citation type="journal article" date="2019" name="Int. J. Syst. Evol. Microbiol.">
        <title>The Global Catalogue of Microorganisms (GCM) 10K type strain sequencing project: providing services to taxonomists for standard genome sequencing and annotation.</title>
        <authorList>
            <consortium name="The Broad Institute Genomics Platform"/>
            <consortium name="The Broad Institute Genome Sequencing Center for Infectious Disease"/>
            <person name="Wu L."/>
            <person name="Ma J."/>
        </authorList>
    </citation>
    <scope>NUCLEOTIDE SEQUENCE [LARGE SCALE GENOMIC DNA]</scope>
    <source>
        <strain evidence="3">KCTC 42964</strain>
    </source>
</reference>
<dbReference type="Pfam" id="PF07883">
    <property type="entry name" value="Cupin_2"/>
    <property type="match status" value="1"/>
</dbReference>
<dbReference type="SUPFAM" id="SSF51182">
    <property type="entry name" value="RmlC-like cupins"/>
    <property type="match status" value="1"/>
</dbReference>
<accession>A0ABV7L675</accession>
<organism evidence="2 3">
    <name type="scientific">Marinibaculum pumilum</name>
    <dbReference type="NCBI Taxonomy" id="1766165"/>
    <lineage>
        <taxon>Bacteria</taxon>
        <taxon>Pseudomonadati</taxon>
        <taxon>Pseudomonadota</taxon>
        <taxon>Alphaproteobacteria</taxon>
        <taxon>Rhodospirillales</taxon>
        <taxon>Rhodospirillaceae</taxon>
        <taxon>Marinibaculum</taxon>
    </lineage>
</organism>
<evidence type="ECO:0000313" key="3">
    <source>
        <dbReference type="Proteomes" id="UP001595528"/>
    </source>
</evidence>
<name>A0ABV7L675_9PROT</name>
<dbReference type="InterPro" id="IPR014710">
    <property type="entry name" value="RmlC-like_jellyroll"/>
</dbReference>
<protein>
    <submittedName>
        <fullName evidence="2">Cupin domain-containing protein</fullName>
    </submittedName>
</protein>
<gene>
    <name evidence="2" type="ORF">ACFOGJ_21855</name>
</gene>
<dbReference type="Gene3D" id="2.60.120.10">
    <property type="entry name" value="Jelly Rolls"/>
    <property type="match status" value="1"/>
</dbReference>
<proteinExistence type="predicted"/>
<dbReference type="InterPro" id="IPR011051">
    <property type="entry name" value="RmlC_Cupin_sf"/>
</dbReference>
<evidence type="ECO:0000259" key="1">
    <source>
        <dbReference type="Pfam" id="PF07883"/>
    </source>
</evidence>
<dbReference type="RefSeq" id="WP_379904562.1">
    <property type="nucleotide sequence ID" value="NZ_JBHRTR010000034.1"/>
</dbReference>
<dbReference type="InterPro" id="IPR013096">
    <property type="entry name" value="Cupin_2"/>
</dbReference>
<evidence type="ECO:0000313" key="2">
    <source>
        <dbReference type="EMBL" id="MFC3229911.1"/>
    </source>
</evidence>
<dbReference type="CDD" id="cd06981">
    <property type="entry name" value="cupin_reut_a1446"/>
    <property type="match status" value="1"/>
</dbReference>
<dbReference type="Proteomes" id="UP001595528">
    <property type="component" value="Unassembled WGS sequence"/>
</dbReference>
<comment type="caution">
    <text evidence="2">The sequence shown here is derived from an EMBL/GenBank/DDBJ whole genome shotgun (WGS) entry which is preliminary data.</text>
</comment>